<comment type="caution">
    <text evidence="5">The sequence shown here is derived from an EMBL/GenBank/DDBJ whole genome shotgun (WGS) entry which is preliminary data.</text>
</comment>
<feature type="chain" id="PRO_5041911633" description="NIF system FeS cluster assembly NifU C-terminal domain-containing protein" evidence="3">
    <location>
        <begin position="23"/>
        <end position="426"/>
    </location>
</feature>
<dbReference type="GO" id="GO:0009536">
    <property type="term" value="C:plastid"/>
    <property type="evidence" value="ECO:0007669"/>
    <property type="project" value="UniProtKB-ARBA"/>
</dbReference>
<feature type="domain" description="NIF system FeS cluster assembly NifU C-terminal" evidence="4">
    <location>
        <begin position="276"/>
        <end position="342"/>
    </location>
</feature>
<dbReference type="EMBL" id="BLLK01000049">
    <property type="protein sequence ID" value="GFH55502.1"/>
    <property type="molecule type" value="Genomic_DNA"/>
</dbReference>
<protein>
    <recommendedName>
        <fullName evidence="4">NIF system FeS cluster assembly NifU C-terminal domain-containing protein</fullName>
    </recommendedName>
</protein>
<dbReference type="SUPFAM" id="SSF117916">
    <property type="entry name" value="Fe-S cluster assembly (FSCA) domain-like"/>
    <property type="match status" value="1"/>
</dbReference>
<dbReference type="AlphaFoldDB" id="A0AAD3H9E6"/>
<name>A0AAD3H9E6_9STRA</name>
<evidence type="ECO:0000256" key="2">
    <source>
        <dbReference type="SAM" id="MobiDB-lite"/>
    </source>
</evidence>
<evidence type="ECO:0000256" key="3">
    <source>
        <dbReference type="SAM" id="SignalP"/>
    </source>
</evidence>
<gene>
    <name evidence="5" type="ORF">CTEN210_11978</name>
</gene>
<sequence>MRVSSISFQFLLLQKSFFLSSAFLSCSSNRHHEIISSKNTFTSLTANNNLNKASPRTSLNQSSSSEESFAKAPSFNGQLTLPLKVISSGLSNTTPVAAVYAIQSDKPSRPNDASYTNIKHIGFTKDLAKDLTALKEKYGGQIAYVRALSFAYPQKAAMMEVANRWASMVHEQGGSLGLVEKEEKEERSKEEKEELVRLMMETADYDDDDDDDDDDDEFEFDEEDTPAALFVDKTSEAKEVKEEESSEEEEEKTSPFEMPTYASTSDSTLEFNLETVDKVLDEIRPYLISDGGNVSIHSVNEETRSVYLVLEGACGSCASSTVTMQMGIERVLKENFDNLGEVAQVTPEEDGVNGSENANELTMDAVMKEVNRIKPAITAMGGQVDIVSVDPLGVVEVRFRGANKVQQGLELALRDVKFVKHVKFVQ</sequence>
<accession>A0AAD3H9E6</accession>
<dbReference type="FunFam" id="3.30.300.130:FF:000003">
    <property type="entry name" value="NifU-like protein 3, chloroplastic"/>
    <property type="match status" value="1"/>
</dbReference>
<dbReference type="Proteomes" id="UP001054902">
    <property type="component" value="Unassembled WGS sequence"/>
</dbReference>
<dbReference type="GO" id="GO:0005198">
    <property type="term" value="F:structural molecule activity"/>
    <property type="evidence" value="ECO:0007669"/>
    <property type="project" value="UniProtKB-ARBA"/>
</dbReference>
<dbReference type="PANTHER" id="PTHR11178:SF25">
    <property type="entry name" value="NIFU-LIKE PROTEIN 3, CHLOROPLASTIC"/>
    <property type="match status" value="1"/>
</dbReference>
<comment type="similarity">
    <text evidence="1">Belongs to the NifU family.</text>
</comment>
<dbReference type="GO" id="GO:0051536">
    <property type="term" value="F:iron-sulfur cluster binding"/>
    <property type="evidence" value="ECO:0007669"/>
    <property type="project" value="InterPro"/>
</dbReference>
<dbReference type="InterPro" id="IPR001075">
    <property type="entry name" value="NIF_FeS_clus_asmbl_NifU_C"/>
</dbReference>
<feature type="compositionally biased region" description="Acidic residues" evidence="2">
    <location>
        <begin position="203"/>
        <end position="225"/>
    </location>
</feature>
<keyword evidence="6" id="KW-1185">Reference proteome</keyword>
<organism evidence="5 6">
    <name type="scientific">Chaetoceros tenuissimus</name>
    <dbReference type="NCBI Taxonomy" id="426638"/>
    <lineage>
        <taxon>Eukaryota</taxon>
        <taxon>Sar</taxon>
        <taxon>Stramenopiles</taxon>
        <taxon>Ochrophyta</taxon>
        <taxon>Bacillariophyta</taxon>
        <taxon>Coscinodiscophyceae</taxon>
        <taxon>Chaetocerotophycidae</taxon>
        <taxon>Chaetocerotales</taxon>
        <taxon>Chaetocerotaceae</taxon>
        <taxon>Chaetoceros</taxon>
    </lineage>
</organism>
<feature type="signal peptide" evidence="3">
    <location>
        <begin position="1"/>
        <end position="22"/>
    </location>
</feature>
<evidence type="ECO:0000256" key="1">
    <source>
        <dbReference type="ARBA" id="ARBA00006420"/>
    </source>
</evidence>
<dbReference type="Pfam" id="PF01106">
    <property type="entry name" value="NifU"/>
    <property type="match status" value="1"/>
</dbReference>
<proteinExistence type="inferred from homology"/>
<evidence type="ECO:0000259" key="4">
    <source>
        <dbReference type="Pfam" id="PF01106"/>
    </source>
</evidence>
<dbReference type="PANTHER" id="PTHR11178">
    <property type="entry name" value="IRON-SULFUR CLUSTER SCAFFOLD PROTEIN NFU-RELATED"/>
    <property type="match status" value="1"/>
</dbReference>
<dbReference type="GO" id="GO:0005506">
    <property type="term" value="F:iron ion binding"/>
    <property type="evidence" value="ECO:0007669"/>
    <property type="project" value="InterPro"/>
</dbReference>
<evidence type="ECO:0000313" key="6">
    <source>
        <dbReference type="Proteomes" id="UP001054902"/>
    </source>
</evidence>
<keyword evidence="3" id="KW-0732">Signal</keyword>
<dbReference type="PROSITE" id="PS51257">
    <property type="entry name" value="PROKAR_LIPOPROTEIN"/>
    <property type="match status" value="1"/>
</dbReference>
<evidence type="ECO:0000313" key="5">
    <source>
        <dbReference type="EMBL" id="GFH55502.1"/>
    </source>
</evidence>
<dbReference type="InterPro" id="IPR034904">
    <property type="entry name" value="FSCA_dom_sf"/>
</dbReference>
<dbReference type="Gene3D" id="3.30.300.130">
    <property type="entry name" value="Fe-S cluster assembly (FSCA)"/>
    <property type="match status" value="2"/>
</dbReference>
<dbReference type="GO" id="GO:0005739">
    <property type="term" value="C:mitochondrion"/>
    <property type="evidence" value="ECO:0007669"/>
    <property type="project" value="TreeGrafter"/>
</dbReference>
<dbReference type="GO" id="GO:0016226">
    <property type="term" value="P:iron-sulfur cluster assembly"/>
    <property type="evidence" value="ECO:0007669"/>
    <property type="project" value="InterPro"/>
</dbReference>
<reference evidence="5 6" key="1">
    <citation type="journal article" date="2021" name="Sci. Rep.">
        <title>The genome of the diatom Chaetoceros tenuissimus carries an ancient integrated fragment of an extant virus.</title>
        <authorList>
            <person name="Hongo Y."/>
            <person name="Kimura K."/>
            <person name="Takaki Y."/>
            <person name="Yoshida Y."/>
            <person name="Baba S."/>
            <person name="Kobayashi G."/>
            <person name="Nagasaki K."/>
            <person name="Hano T."/>
            <person name="Tomaru Y."/>
        </authorList>
    </citation>
    <scope>NUCLEOTIDE SEQUENCE [LARGE SCALE GENOMIC DNA]</scope>
    <source>
        <strain evidence="5 6">NIES-3715</strain>
    </source>
</reference>
<feature type="region of interest" description="Disordered" evidence="2">
    <location>
        <begin position="201"/>
        <end position="262"/>
    </location>
</feature>
<feature type="compositionally biased region" description="Basic and acidic residues" evidence="2">
    <location>
        <begin position="233"/>
        <end position="243"/>
    </location>
</feature>